<protein>
    <submittedName>
        <fullName evidence="2">OLC1v1006619C1</fullName>
    </submittedName>
</protein>
<dbReference type="CDD" id="cd07246">
    <property type="entry name" value="VOC_like"/>
    <property type="match status" value="1"/>
</dbReference>
<dbReference type="InterPro" id="IPR029068">
    <property type="entry name" value="Glyas_Bleomycin-R_OHBP_Dase"/>
</dbReference>
<dbReference type="AlphaFoldDB" id="A0AAV1DJV4"/>
<organism evidence="2 3">
    <name type="scientific">Oldenlandia corymbosa var. corymbosa</name>
    <dbReference type="NCBI Taxonomy" id="529605"/>
    <lineage>
        <taxon>Eukaryota</taxon>
        <taxon>Viridiplantae</taxon>
        <taxon>Streptophyta</taxon>
        <taxon>Embryophyta</taxon>
        <taxon>Tracheophyta</taxon>
        <taxon>Spermatophyta</taxon>
        <taxon>Magnoliopsida</taxon>
        <taxon>eudicotyledons</taxon>
        <taxon>Gunneridae</taxon>
        <taxon>Pentapetalae</taxon>
        <taxon>asterids</taxon>
        <taxon>lamiids</taxon>
        <taxon>Gentianales</taxon>
        <taxon>Rubiaceae</taxon>
        <taxon>Rubioideae</taxon>
        <taxon>Spermacoceae</taxon>
        <taxon>Hedyotis-Oldenlandia complex</taxon>
        <taxon>Oldenlandia</taxon>
    </lineage>
</organism>
<dbReference type="PROSITE" id="PS51819">
    <property type="entry name" value="VOC"/>
    <property type="match status" value="1"/>
</dbReference>
<name>A0AAV1DJV4_OLDCO</name>
<dbReference type="EMBL" id="OX459122">
    <property type="protein sequence ID" value="CAI9107295.1"/>
    <property type="molecule type" value="Genomic_DNA"/>
</dbReference>
<evidence type="ECO:0000313" key="2">
    <source>
        <dbReference type="EMBL" id="CAI9107295.1"/>
    </source>
</evidence>
<dbReference type="Gene3D" id="3.10.180.10">
    <property type="entry name" value="2,3-Dihydroxybiphenyl 1,2-Dioxygenase, domain 1"/>
    <property type="match status" value="1"/>
</dbReference>
<keyword evidence="3" id="KW-1185">Reference proteome</keyword>
<dbReference type="InterPro" id="IPR054576">
    <property type="entry name" value="At5g48480-like_N"/>
</dbReference>
<gene>
    <name evidence="2" type="ORF">OLC1_LOCUS15645</name>
</gene>
<dbReference type="Pfam" id="PF22656">
    <property type="entry name" value="At5g48480-like_N"/>
    <property type="match status" value="1"/>
</dbReference>
<sequence length="167" mass="17739">MAEEIVKNGDAVEEVVKEVKLSATVKPRLYLEAPKANDAVQFFKAAFGAEEVNRVVYPKRKADQEFPLLLSAELKLGSSAFLVSDFVADDSACPVKAVTTGFVFSMETEDVDAAVEKAVKAGATSEGVTELGCGTRMAKVQDPYGNTWLVSPFAAPAAKESTEAAEA</sequence>
<accession>A0AAV1DJV4</accession>
<dbReference type="InterPro" id="IPR054575">
    <property type="entry name" value="At5g48480-like_C"/>
</dbReference>
<reference evidence="2" key="1">
    <citation type="submission" date="2023-03" db="EMBL/GenBank/DDBJ databases">
        <authorList>
            <person name="Julca I."/>
        </authorList>
    </citation>
    <scope>NUCLEOTIDE SEQUENCE</scope>
</reference>
<evidence type="ECO:0000259" key="1">
    <source>
        <dbReference type="PROSITE" id="PS51819"/>
    </source>
</evidence>
<dbReference type="Pfam" id="PF22650">
    <property type="entry name" value="At5g48480-like_C"/>
    <property type="match status" value="1"/>
</dbReference>
<evidence type="ECO:0000313" key="3">
    <source>
        <dbReference type="Proteomes" id="UP001161247"/>
    </source>
</evidence>
<dbReference type="InterPro" id="IPR037523">
    <property type="entry name" value="VOC_core"/>
</dbReference>
<dbReference type="SUPFAM" id="SSF54593">
    <property type="entry name" value="Glyoxalase/Bleomycin resistance protein/Dihydroxybiphenyl dioxygenase"/>
    <property type="match status" value="1"/>
</dbReference>
<dbReference type="PANTHER" id="PTHR34109:SF1">
    <property type="entry name" value="VOC DOMAIN-CONTAINING PROTEIN"/>
    <property type="match status" value="1"/>
</dbReference>
<dbReference type="PANTHER" id="PTHR34109">
    <property type="entry name" value="BNAUNNG04460D PROTEIN-RELATED"/>
    <property type="match status" value="1"/>
</dbReference>
<feature type="domain" description="VOC" evidence="1">
    <location>
        <begin position="24"/>
        <end position="153"/>
    </location>
</feature>
<dbReference type="Proteomes" id="UP001161247">
    <property type="component" value="Chromosome 5"/>
</dbReference>
<proteinExistence type="predicted"/>